<keyword evidence="2" id="KW-1185">Reference proteome</keyword>
<dbReference type="PATRIC" id="fig|1423757.3.peg.2663"/>
<evidence type="ECO:0000313" key="2">
    <source>
        <dbReference type="Proteomes" id="UP000003752"/>
    </source>
</evidence>
<dbReference type="EMBL" id="ACGP01000089">
    <property type="protein sequence ID" value="EEI25403.1"/>
    <property type="molecule type" value="Genomic_DNA"/>
</dbReference>
<dbReference type="HOGENOM" id="CLU_189089_0_0_9"/>
<organism evidence="1 2">
    <name type="scientific">Lentilactobacillus hilgardii (strain ATCC 8290 / DSM 20176 / CCUG 30140 / JCM 1155 / KCTC 3500 / NBRC 15886 / NCIMB 8040 / NRRL B-1843 / 9)</name>
    <dbReference type="NCBI Taxonomy" id="1423757"/>
    <lineage>
        <taxon>Bacteria</taxon>
        <taxon>Bacillati</taxon>
        <taxon>Bacillota</taxon>
        <taxon>Bacilli</taxon>
        <taxon>Lactobacillales</taxon>
        <taxon>Lactobacillaceae</taxon>
        <taxon>Lentilactobacillus</taxon>
    </lineage>
</organism>
<proteinExistence type="predicted"/>
<dbReference type="RefSeq" id="WP_003558792.1">
    <property type="nucleotide sequence ID" value="NZ_AZDF01000009.1"/>
</dbReference>
<reference evidence="1 2" key="1">
    <citation type="submission" date="2009-01" db="EMBL/GenBank/DDBJ databases">
        <authorList>
            <person name="Qin X."/>
            <person name="Bachman B."/>
            <person name="Battles P."/>
            <person name="Bell A."/>
            <person name="Bess C."/>
            <person name="Bickham C."/>
            <person name="Chaboub L."/>
            <person name="Chen D."/>
            <person name="Coyle M."/>
            <person name="Deiros D.R."/>
            <person name="Dinh H."/>
            <person name="Forbes L."/>
            <person name="Fowler G."/>
            <person name="Francisco L."/>
            <person name="Fu Q."/>
            <person name="Gubbala S."/>
            <person name="Hale W."/>
            <person name="Han Y."/>
            <person name="Hemphill L."/>
            <person name="Highlander S.K."/>
            <person name="Hirani K."/>
            <person name="Hogues M."/>
            <person name="Jackson L."/>
            <person name="Jakkamsetti A."/>
            <person name="Javaid M."/>
            <person name="Jiang H."/>
            <person name="Korchina V."/>
            <person name="Kovar C."/>
            <person name="Lara F."/>
            <person name="Lee S."/>
            <person name="Mata R."/>
            <person name="Mathew T."/>
            <person name="Moen C."/>
            <person name="Morales K."/>
            <person name="Munidasa M."/>
            <person name="Nazareth L."/>
            <person name="Ngo R."/>
            <person name="Nguyen L."/>
            <person name="Okwuonu G."/>
            <person name="Ongeri F."/>
            <person name="Patil S."/>
            <person name="Petrosino J."/>
            <person name="Pham C."/>
            <person name="Pham P."/>
            <person name="Pu L.-L."/>
            <person name="Puazo M."/>
            <person name="Raj R."/>
            <person name="Reid J."/>
            <person name="Rouhana J."/>
            <person name="Saada N."/>
            <person name="Shang Y."/>
            <person name="Simmons D."/>
            <person name="Thornton R."/>
            <person name="Warren J."/>
            <person name="Weissenberger G."/>
            <person name="Zhang J."/>
            <person name="Zhang L."/>
            <person name="Zhou C."/>
            <person name="Zhu D."/>
            <person name="Muzny D."/>
            <person name="Worley K."/>
            <person name="Gibbs R."/>
        </authorList>
    </citation>
    <scope>NUCLEOTIDE SEQUENCE [LARGE SCALE GENOMIC DNA]</scope>
    <source>
        <strain evidence="2">ATCC 8290 / DSM 20176 / CCUG 30140 / JCM 1155 / KCTC 3500 / NBRC 15886 / NCIMB 8040 / NRRL B-1843 / 9</strain>
    </source>
</reference>
<gene>
    <name evidence="1" type="ORF">HMPREF0519_0443</name>
</gene>
<protein>
    <submittedName>
        <fullName evidence="1">Uncharacterized protein</fullName>
    </submittedName>
</protein>
<sequence length="89" mass="9433">MIKLESEDGKNYLVFDGETEGVTLSLKVALDDATIVNTVKTLASGTSLAKGLFKLAMDKVTNTNFKAHSDSTTAVKDVPQSAVSQNIAK</sequence>
<dbReference type="Proteomes" id="UP000003752">
    <property type="component" value="Unassembled WGS sequence"/>
</dbReference>
<name>C0XGT2_LENH9</name>
<accession>C0XGT2</accession>
<comment type="caution">
    <text evidence="1">The sequence shown here is derived from an EMBL/GenBank/DDBJ whole genome shotgun (WGS) entry which is preliminary data.</text>
</comment>
<evidence type="ECO:0000313" key="1">
    <source>
        <dbReference type="EMBL" id="EEI25403.1"/>
    </source>
</evidence>
<dbReference type="AlphaFoldDB" id="C0XGT2"/>